<feature type="compositionally biased region" description="Basic and acidic residues" evidence="1">
    <location>
        <begin position="183"/>
        <end position="198"/>
    </location>
</feature>
<feature type="compositionally biased region" description="Polar residues" evidence="1">
    <location>
        <begin position="125"/>
        <end position="136"/>
    </location>
</feature>
<keyword evidence="3" id="KW-1185">Reference proteome</keyword>
<name>A0A9P4SCA5_9PEZI</name>
<feature type="region of interest" description="Disordered" evidence="1">
    <location>
        <begin position="1"/>
        <end position="502"/>
    </location>
</feature>
<proteinExistence type="predicted"/>
<dbReference type="EMBL" id="MU006093">
    <property type="protein sequence ID" value="KAF2840046.1"/>
    <property type="molecule type" value="Genomic_DNA"/>
</dbReference>
<feature type="compositionally biased region" description="Polar residues" evidence="1">
    <location>
        <begin position="199"/>
        <end position="213"/>
    </location>
</feature>
<organism evidence="2 3">
    <name type="scientific">Patellaria atrata CBS 101060</name>
    <dbReference type="NCBI Taxonomy" id="1346257"/>
    <lineage>
        <taxon>Eukaryota</taxon>
        <taxon>Fungi</taxon>
        <taxon>Dikarya</taxon>
        <taxon>Ascomycota</taxon>
        <taxon>Pezizomycotina</taxon>
        <taxon>Dothideomycetes</taxon>
        <taxon>Dothideomycetes incertae sedis</taxon>
        <taxon>Patellariales</taxon>
        <taxon>Patellariaceae</taxon>
        <taxon>Patellaria</taxon>
    </lineage>
</organism>
<protein>
    <submittedName>
        <fullName evidence="2">Uncharacterized protein</fullName>
    </submittedName>
</protein>
<feature type="compositionally biased region" description="Polar residues" evidence="1">
    <location>
        <begin position="475"/>
        <end position="489"/>
    </location>
</feature>
<dbReference type="AlphaFoldDB" id="A0A9P4SCA5"/>
<feature type="compositionally biased region" description="Polar residues" evidence="1">
    <location>
        <begin position="66"/>
        <end position="80"/>
    </location>
</feature>
<gene>
    <name evidence="2" type="ORF">M501DRAFT_1056415</name>
</gene>
<feature type="compositionally biased region" description="Low complexity" evidence="1">
    <location>
        <begin position="288"/>
        <end position="306"/>
    </location>
</feature>
<feature type="compositionally biased region" description="Polar residues" evidence="1">
    <location>
        <begin position="226"/>
        <end position="259"/>
    </location>
</feature>
<sequence>MNNPQSPFTVKRKPVPSSERLPTLDITSPTPPTKETAYLPPEKPLPYPPQQEYETFENSAIEGPQQPITSTTSQIATGSSPKRPPLRYSNTPIKLRRPSSSPKRRVSWSDKTPEERRRPSLSRSDTYSHSMPPSDTENPDLRRKASGGKLQKSPKLKPTAMPDDSAKPSKEKKSKFRLSNPFHSKDSKEEKEKEKERGQISTSTTAGNQNTLKPQDRDSAYGGSEPSGTDTYTQGTNSLTGSDNSQNRASFQPSTISYQDSRDHLRPSNVASSTQNPVTRESHYDNSTGTTVTTVTTTTTTTTTVTGPGGTHTIQYPKNEGPDSRNATYTEGDGRTGDIYRQPSPNPQQQQHSDLRPVRSREENRPTDGPPIPSKSMMREPGNRSPIRPTFAPGPQQEERNQYPQRQTYEAAPSGAAPSNASYGPPQQQTYSAYNPDDPSLAPAPLNTSSKNYSPSSSHHPQGSGVPPIPPIPENYQTYQDSPTRQNFSYPGRIPPTGQNAVVGTDQEGRPLRSTGATLQNLKAAAAGLHGAGETLRGTFNQSIDRRWDSKNTALQSKNEEVIARGRQEIENARFGESFHHRERQGRLSNILTKVEQMSQGRHPEQQGERSPGGRLRVVNE</sequence>
<feature type="compositionally biased region" description="Low complexity" evidence="1">
    <location>
        <begin position="411"/>
        <end position="426"/>
    </location>
</feature>
<feature type="region of interest" description="Disordered" evidence="1">
    <location>
        <begin position="597"/>
        <end position="621"/>
    </location>
</feature>
<feature type="compositionally biased region" description="Basic and acidic residues" evidence="1">
    <location>
        <begin position="107"/>
        <end position="118"/>
    </location>
</feature>
<feature type="compositionally biased region" description="Low complexity" evidence="1">
    <location>
        <begin position="449"/>
        <end position="466"/>
    </location>
</feature>
<evidence type="ECO:0000256" key="1">
    <source>
        <dbReference type="SAM" id="MobiDB-lite"/>
    </source>
</evidence>
<reference evidence="2" key="1">
    <citation type="journal article" date="2020" name="Stud. Mycol.">
        <title>101 Dothideomycetes genomes: a test case for predicting lifestyles and emergence of pathogens.</title>
        <authorList>
            <person name="Haridas S."/>
            <person name="Albert R."/>
            <person name="Binder M."/>
            <person name="Bloem J."/>
            <person name="Labutti K."/>
            <person name="Salamov A."/>
            <person name="Andreopoulos B."/>
            <person name="Baker S."/>
            <person name="Barry K."/>
            <person name="Bills G."/>
            <person name="Bluhm B."/>
            <person name="Cannon C."/>
            <person name="Castanera R."/>
            <person name="Culley D."/>
            <person name="Daum C."/>
            <person name="Ezra D."/>
            <person name="Gonzalez J."/>
            <person name="Henrissat B."/>
            <person name="Kuo A."/>
            <person name="Liang C."/>
            <person name="Lipzen A."/>
            <person name="Lutzoni F."/>
            <person name="Magnuson J."/>
            <person name="Mondo S."/>
            <person name="Nolan M."/>
            <person name="Ohm R."/>
            <person name="Pangilinan J."/>
            <person name="Park H.-J."/>
            <person name="Ramirez L."/>
            <person name="Alfaro M."/>
            <person name="Sun H."/>
            <person name="Tritt A."/>
            <person name="Yoshinaga Y."/>
            <person name="Zwiers L.-H."/>
            <person name="Turgeon B."/>
            <person name="Goodwin S."/>
            <person name="Spatafora J."/>
            <person name="Crous P."/>
            <person name="Grigoriev I."/>
        </authorList>
    </citation>
    <scope>NUCLEOTIDE SEQUENCE</scope>
    <source>
        <strain evidence="2">CBS 101060</strain>
    </source>
</reference>
<evidence type="ECO:0000313" key="2">
    <source>
        <dbReference type="EMBL" id="KAF2840046.1"/>
    </source>
</evidence>
<accession>A0A9P4SCA5</accession>
<feature type="compositionally biased region" description="Polar residues" evidence="1">
    <location>
        <begin position="269"/>
        <end position="279"/>
    </location>
</feature>
<dbReference type="Proteomes" id="UP000799429">
    <property type="component" value="Unassembled WGS sequence"/>
</dbReference>
<feature type="compositionally biased region" description="Basic and acidic residues" evidence="1">
    <location>
        <begin position="353"/>
        <end position="366"/>
    </location>
</feature>
<comment type="caution">
    <text evidence="2">The sequence shown here is derived from an EMBL/GenBank/DDBJ whole genome shotgun (WGS) entry which is preliminary data.</text>
</comment>
<feature type="compositionally biased region" description="Basic residues" evidence="1">
    <location>
        <begin position="94"/>
        <end position="106"/>
    </location>
</feature>
<evidence type="ECO:0000313" key="3">
    <source>
        <dbReference type="Proteomes" id="UP000799429"/>
    </source>
</evidence>
<dbReference type="OrthoDB" id="4779541at2759"/>